<accession>A0A437M5M5</accession>
<reference evidence="2 3" key="1">
    <citation type="submission" date="2019-01" db="EMBL/GenBank/DDBJ databases">
        <authorList>
            <person name="Chen W.-M."/>
        </authorList>
    </citation>
    <scope>NUCLEOTIDE SEQUENCE [LARGE SCALE GENOMIC DNA]</scope>
    <source>
        <strain evidence="2 3">CCP-7</strain>
    </source>
</reference>
<evidence type="ECO:0000256" key="1">
    <source>
        <dbReference type="SAM" id="Phobius"/>
    </source>
</evidence>
<gene>
    <name evidence="2" type="ORF">EOD43_03440</name>
</gene>
<evidence type="ECO:0000313" key="3">
    <source>
        <dbReference type="Proteomes" id="UP000282971"/>
    </source>
</evidence>
<name>A0A437M5M5_9SPHN</name>
<keyword evidence="1" id="KW-0472">Membrane</keyword>
<dbReference type="RefSeq" id="WP_127741113.1">
    <property type="nucleotide sequence ID" value="NZ_SACN01000001.1"/>
</dbReference>
<dbReference type="EMBL" id="SACN01000001">
    <property type="protein sequence ID" value="RVT92972.1"/>
    <property type="molecule type" value="Genomic_DNA"/>
</dbReference>
<feature type="transmembrane region" description="Helical" evidence="1">
    <location>
        <begin position="6"/>
        <end position="27"/>
    </location>
</feature>
<keyword evidence="1" id="KW-0812">Transmembrane</keyword>
<sequence length="90" mass="9709">MALLNLLGFVVSGSVAVLIVAVLRRVWREGPGEIRRLRRLDYGVRAMIDGDVAAGDKGPNIEVQAGAAILNRAGRAYKVRETHAITEEVA</sequence>
<protein>
    <submittedName>
        <fullName evidence="2">Uncharacterized protein</fullName>
    </submittedName>
</protein>
<organism evidence="2 3">
    <name type="scientific">Sphingomonas crocodyli</name>
    <dbReference type="NCBI Taxonomy" id="1979270"/>
    <lineage>
        <taxon>Bacteria</taxon>
        <taxon>Pseudomonadati</taxon>
        <taxon>Pseudomonadota</taxon>
        <taxon>Alphaproteobacteria</taxon>
        <taxon>Sphingomonadales</taxon>
        <taxon>Sphingomonadaceae</taxon>
        <taxon>Sphingomonas</taxon>
    </lineage>
</organism>
<comment type="caution">
    <text evidence="2">The sequence shown here is derived from an EMBL/GenBank/DDBJ whole genome shotgun (WGS) entry which is preliminary data.</text>
</comment>
<dbReference type="OrthoDB" id="9924542at2"/>
<keyword evidence="3" id="KW-1185">Reference proteome</keyword>
<evidence type="ECO:0000313" key="2">
    <source>
        <dbReference type="EMBL" id="RVT92972.1"/>
    </source>
</evidence>
<dbReference type="Proteomes" id="UP000282971">
    <property type="component" value="Unassembled WGS sequence"/>
</dbReference>
<dbReference type="AlphaFoldDB" id="A0A437M5M5"/>
<keyword evidence="1" id="KW-1133">Transmembrane helix</keyword>
<proteinExistence type="predicted"/>